<dbReference type="InterPro" id="IPR000719">
    <property type="entry name" value="Prot_kinase_dom"/>
</dbReference>
<dbReference type="GO" id="GO:0005524">
    <property type="term" value="F:ATP binding"/>
    <property type="evidence" value="ECO:0007669"/>
    <property type="project" value="UniProtKB-UniRule"/>
</dbReference>
<evidence type="ECO:0000259" key="9">
    <source>
        <dbReference type="PROSITE" id="PS50011"/>
    </source>
</evidence>
<feature type="compositionally biased region" description="Low complexity" evidence="8">
    <location>
        <begin position="419"/>
        <end position="428"/>
    </location>
</feature>
<dbReference type="Proteomes" id="UP000663832">
    <property type="component" value="Unassembled WGS sequence"/>
</dbReference>
<keyword evidence="3 6" id="KW-0547">Nucleotide-binding</keyword>
<accession>A0A815LAE6</accession>
<dbReference type="SMART" id="SM00220">
    <property type="entry name" value="S_TKc"/>
    <property type="match status" value="1"/>
</dbReference>
<keyword evidence="12" id="KW-1185">Reference proteome</keyword>
<sequence>MTNPESHYPFIHWPARSTSNLTGIHNNNNQDNCQVFQTPATPTTLLTYFQSKDQAIGPYSTDIHLKSSNVAITGISSSSCSSSPKQISSSSPIPFQPYLITPFHTQNTPPYSSSMSNSINTTQISTPRKRKQTANDSSSFLTPSIPAKRSTPLAMFFPKVTPSDGSVVMFLSNSKITQTDHSFSISTSSQHLDIEQQQLTAEIDELRRTKLDTQRQYETTVEAVKRCLVMTRSLLVEKSQLEKKQARHKAMENRLRLGQFVTQRQGTSFVEQWVDGYDFLDKQRAQEQLARAKENLDRERKNLTKKKTFIQQHQQIMIVTTPDDSITQNSNFNSQEFNNSIFIPPTKPKRTNKTPAIKTFTSQQKIQSISSPSLGVTFNNNPLVSSTSFIGHQQIQAYSDNSNDGHYLYSGDNNTPIDSGNSSSSSSSLISNSSSSIMTLQDWYEYDEVLRLRQLTLKREECDLAQDLEKLDRERNVHIRELKRLYNEDHSRFNKNNVLNERYLLLTLIGKGGFSEVHRAFDLREQRYVACKIHQLNKEWKDEKKVNYIKHALREYNIHKHLEHKRIVKLFDVFEIDTNSFCTVLEYCDGNDLDFFLKQNKTIPEKEARSIIMQTVNALKYLNSEIKPPVIHYDLKPGNVLLGTGNNSGEIKITDFGLSKQMHEDAFDADDGMDLTSQGAGTYWYLPPEVFVQGPNPPKISSKVDVWSVGCIFYQCLYGRKPYGHNLSQAAILENQTILNAKDVQFPNRPQVSNEAKLFIRRCLTYQARDRPDVLQLSEDEYLKSYPKRTTATTSSLLFCPK</sequence>
<feature type="domain" description="Protein kinase" evidence="9">
    <location>
        <begin position="503"/>
        <end position="783"/>
    </location>
</feature>
<feature type="coiled-coil region" evidence="7">
    <location>
        <begin position="282"/>
        <end position="313"/>
    </location>
</feature>
<keyword evidence="1" id="KW-0723">Serine/threonine-protein kinase</keyword>
<evidence type="ECO:0000256" key="7">
    <source>
        <dbReference type="SAM" id="Coils"/>
    </source>
</evidence>
<dbReference type="Pfam" id="PF00069">
    <property type="entry name" value="Pkinase"/>
    <property type="match status" value="1"/>
</dbReference>
<organism evidence="10 13">
    <name type="scientific">Adineta steineri</name>
    <dbReference type="NCBI Taxonomy" id="433720"/>
    <lineage>
        <taxon>Eukaryota</taxon>
        <taxon>Metazoa</taxon>
        <taxon>Spiralia</taxon>
        <taxon>Gnathifera</taxon>
        <taxon>Rotifera</taxon>
        <taxon>Eurotatoria</taxon>
        <taxon>Bdelloidea</taxon>
        <taxon>Adinetida</taxon>
        <taxon>Adinetidae</taxon>
        <taxon>Adineta</taxon>
    </lineage>
</organism>
<dbReference type="GO" id="GO:0005634">
    <property type="term" value="C:nucleus"/>
    <property type="evidence" value="ECO:0007669"/>
    <property type="project" value="TreeGrafter"/>
</dbReference>
<feature type="compositionally biased region" description="Polar residues" evidence="8">
    <location>
        <begin position="106"/>
        <end position="126"/>
    </location>
</feature>
<dbReference type="GO" id="GO:0035556">
    <property type="term" value="P:intracellular signal transduction"/>
    <property type="evidence" value="ECO:0007669"/>
    <property type="project" value="TreeGrafter"/>
</dbReference>
<evidence type="ECO:0000256" key="2">
    <source>
        <dbReference type="ARBA" id="ARBA00022679"/>
    </source>
</evidence>
<keyword evidence="4" id="KW-0418">Kinase</keyword>
<proteinExistence type="predicted"/>
<comment type="caution">
    <text evidence="10">The sequence shown here is derived from an EMBL/GenBank/DDBJ whole genome shotgun (WGS) entry which is preliminary data.</text>
</comment>
<dbReference type="Gene3D" id="1.10.510.10">
    <property type="entry name" value="Transferase(Phosphotransferase) domain 1"/>
    <property type="match status" value="1"/>
</dbReference>
<keyword evidence="7" id="KW-0175">Coiled coil</keyword>
<name>A0A815LAE6_9BILA</name>
<feature type="region of interest" description="Disordered" evidence="8">
    <location>
        <begin position="106"/>
        <end position="145"/>
    </location>
</feature>
<dbReference type="Proteomes" id="UP000663877">
    <property type="component" value="Unassembled WGS sequence"/>
</dbReference>
<evidence type="ECO:0000313" key="13">
    <source>
        <dbReference type="Proteomes" id="UP000663877"/>
    </source>
</evidence>
<evidence type="ECO:0000256" key="6">
    <source>
        <dbReference type="PROSITE-ProRule" id="PRU10141"/>
    </source>
</evidence>
<feature type="region of interest" description="Disordered" evidence="8">
    <location>
        <begin position="406"/>
        <end position="428"/>
    </location>
</feature>
<dbReference type="GO" id="GO:0007059">
    <property type="term" value="P:chromosome segregation"/>
    <property type="evidence" value="ECO:0007669"/>
    <property type="project" value="TreeGrafter"/>
</dbReference>
<evidence type="ECO:0000256" key="4">
    <source>
        <dbReference type="ARBA" id="ARBA00022777"/>
    </source>
</evidence>
<evidence type="ECO:0000256" key="1">
    <source>
        <dbReference type="ARBA" id="ARBA00022527"/>
    </source>
</evidence>
<keyword evidence="2" id="KW-0808">Transferase</keyword>
<dbReference type="PANTHER" id="PTHR22974:SF23">
    <property type="entry name" value="TOUSLED-LIKE KINASE, ISOFORM G"/>
    <property type="match status" value="1"/>
</dbReference>
<evidence type="ECO:0000256" key="3">
    <source>
        <dbReference type="ARBA" id="ARBA00022741"/>
    </source>
</evidence>
<dbReference type="InterPro" id="IPR011009">
    <property type="entry name" value="Kinase-like_dom_sf"/>
</dbReference>
<evidence type="ECO:0000256" key="8">
    <source>
        <dbReference type="SAM" id="MobiDB-lite"/>
    </source>
</evidence>
<keyword evidence="5 6" id="KW-0067">ATP-binding</keyword>
<dbReference type="EMBL" id="CAJNOM010001647">
    <property type="protein sequence ID" value="CAF1615241.1"/>
    <property type="molecule type" value="Genomic_DNA"/>
</dbReference>
<dbReference type="OrthoDB" id="346907at2759"/>
<evidence type="ECO:0000256" key="5">
    <source>
        <dbReference type="ARBA" id="ARBA00022840"/>
    </source>
</evidence>
<dbReference type="PROSITE" id="PS00108">
    <property type="entry name" value="PROTEIN_KINASE_ST"/>
    <property type="match status" value="1"/>
</dbReference>
<dbReference type="PROSITE" id="PS50011">
    <property type="entry name" value="PROTEIN_KINASE_DOM"/>
    <property type="match status" value="1"/>
</dbReference>
<dbReference type="AlphaFoldDB" id="A0A815LAE6"/>
<dbReference type="Gene3D" id="3.30.200.20">
    <property type="entry name" value="Phosphorylase Kinase, domain 1"/>
    <property type="match status" value="1"/>
</dbReference>
<dbReference type="CDD" id="cd13990">
    <property type="entry name" value="STKc_TLK"/>
    <property type="match status" value="1"/>
</dbReference>
<dbReference type="SUPFAM" id="SSF56112">
    <property type="entry name" value="Protein kinase-like (PK-like)"/>
    <property type="match status" value="1"/>
</dbReference>
<reference evidence="10" key="1">
    <citation type="submission" date="2021-02" db="EMBL/GenBank/DDBJ databases">
        <authorList>
            <person name="Nowell W R."/>
        </authorList>
    </citation>
    <scope>NUCLEOTIDE SEQUENCE</scope>
</reference>
<dbReference type="InterPro" id="IPR017441">
    <property type="entry name" value="Protein_kinase_ATP_BS"/>
</dbReference>
<feature type="binding site" evidence="6">
    <location>
        <position position="532"/>
    </location>
    <ligand>
        <name>ATP</name>
        <dbReference type="ChEBI" id="CHEBI:30616"/>
    </ligand>
</feature>
<evidence type="ECO:0000313" key="10">
    <source>
        <dbReference type="EMBL" id="CAF1403991.1"/>
    </source>
</evidence>
<evidence type="ECO:0000313" key="11">
    <source>
        <dbReference type="EMBL" id="CAF1615241.1"/>
    </source>
</evidence>
<protein>
    <recommendedName>
        <fullName evidence="9">Protein kinase domain-containing protein</fullName>
    </recommendedName>
</protein>
<dbReference type="PANTHER" id="PTHR22974">
    <property type="entry name" value="MIXED LINEAGE PROTEIN KINASE"/>
    <property type="match status" value="1"/>
</dbReference>
<evidence type="ECO:0000313" key="12">
    <source>
        <dbReference type="Proteomes" id="UP000663832"/>
    </source>
</evidence>
<dbReference type="InterPro" id="IPR008271">
    <property type="entry name" value="Ser/Thr_kinase_AS"/>
</dbReference>
<dbReference type="GO" id="GO:0004674">
    <property type="term" value="F:protein serine/threonine kinase activity"/>
    <property type="evidence" value="ECO:0007669"/>
    <property type="project" value="UniProtKB-KW"/>
</dbReference>
<gene>
    <name evidence="10" type="ORF">BJG266_LOCUS37822</name>
    <name evidence="11" type="ORF">QVE165_LOCUS54707</name>
</gene>
<dbReference type="FunFam" id="1.10.510.10:FF:000698">
    <property type="entry name" value="Serine/threonine-protein kinase tousled-like 1"/>
    <property type="match status" value="1"/>
</dbReference>
<feature type="coiled-coil region" evidence="7">
    <location>
        <begin position="189"/>
        <end position="254"/>
    </location>
</feature>
<dbReference type="PROSITE" id="PS00107">
    <property type="entry name" value="PROTEIN_KINASE_ATP"/>
    <property type="match status" value="1"/>
</dbReference>
<dbReference type="EMBL" id="CAJNOI010001321">
    <property type="protein sequence ID" value="CAF1403991.1"/>
    <property type="molecule type" value="Genomic_DNA"/>
</dbReference>